<gene>
    <name evidence="2" type="ORF">IPKNHHKO_00021</name>
</gene>
<dbReference type="Gene3D" id="3.40.630.30">
    <property type="match status" value="1"/>
</dbReference>
<dbReference type="InterPro" id="IPR000182">
    <property type="entry name" value="GNAT_dom"/>
</dbReference>
<dbReference type="InterPro" id="IPR016181">
    <property type="entry name" value="Acyl_CoA_acyltransferase"/>
</dbReference>
<organism evidence="2">
    <name type="scientific">Candidatus Methanophaga sp. ANME-1 ERB7</name>
    <dbReference type="NCBI Taxonomy" id="2759913"/>
    <lineage>
        <taxon>Archaea</taxon>
        <taxon>Methanobacteriati</taxon>
        <taxon>Methanobacteriota</taxon>
        <taxon>Stenosarchaea group</taxon>
        <taxon>Methanomicrobia</taxon>
        <taxon>Candidatus Methanophagales</taxon>
        <taxon>Candidatus Methanophagaceae</taxon>
        <taxon>Candidatus Methanophaga</taxon>
    </lineage>
</organism>
<accession>A0A7G9Z2G0</accession>
<dbReference type="EMBL" id="MT631579">
    <property type="protein sequence ID" value="QNO54444.1"/>
    <property type="molecule type" value="Genomic_DNA"/>
</dbReference>
<evidence type="ECO:0000313" key="2">
    <source>
        <dbReference type="EMBL" id="QNO54444.1"/>
    </source>
</evidence>
<evidence type="ECO:0000259" key="1">
    <source>
        <dbReference type="PROSITE" id="PS51186"/>
    </source>
</evidence>
<dbReference type="Pfam" id="PF13508">
    <property type="entry name" value="Acetyltransf_7"/>
    <property type="match status" value="1"/>
</dbReference>
<dbReference type="CDD" id="cd04301">
    <property type="entry name" value="NAT_SF"/>
    <property type="match status" value="1"/>
</dbReference>
<proteinExistence type="predicted"/>
<name>A0A7G9Z2G0_9EURY</name>
<dbReference type="GO" id="GO:0016747">
    <property type="term" value="F:acyltransferase activity, transferring groups other than amino-acyl groups"/>
    <property type="evidence" value="ECO:0007669"/>
    <property type="project" value="InterPro"/>
</dbReference>
<dbReference type="PROSITE" id="PS51186">
    <property type="entry name" value="GNAT"/>
    <property type="match status" value="1"/>
</dbReference>
<feature type="domain" description="N-acetyltransferase" evidence="1">
    <location>
        <begin position="3"/>
        <end position="130"/>
    </location>
</feature>
<protein>
    <recommendedName>
        <fullName evidence="1">N-acetyltransferase domain-containing protein</fullName>
    </recommendedName>
</protein>
<dbReference type="AlphaFoldDB" id="A0A7G9Z2G0"/>
<sequence>MTCYVRLAEPHEMEDLLDFIMDVFPEADVELGDEDRILLAEEDGRLLGFAHIIELDDKIILQGLGVEETHRGQGVGSSLLERMCELYDMSDKPIYLKAKVHNPAIELYGRYGFFIKKFGHVHVLVRKRNS</sequence>
<dbReference type="SUPFAM" id="SSF55729">
    <property type="entry name" value="Acyl-CoA N-acyltransferases (Nat)"/>
    <property type="match status" value="1"/>
</dbReference>
<reference evidence="2" key="1">
    <citation type="submission" date="2020-06" db="EMBL/GenBank/DDBJ databases">
        <title>Unique genomic features of the anaerobic methanotrophic archaea.</title>
        <authorList>
            <person name="Chadwick G.L."/>
            <person name="Skennerton C.T."/>
            <person name="Laso-Perez R."/>
            <person name="Leu A.O."/>
            <person name="Speth D.R."/>
            <person name="Yu H."/>
            <person name="Morgan-Lang C."/>
            <person name="Hatzenpichler R."/>
            <person name="Goudeau D."/>
            <person name="Malmstrom R."/>
            <person name="Brazelton W.J."/>
            <person name="Woyke T."/>
            <person name="Hallam S.J."/>
            <person name="Tyson G.W."/>
            <person name="Wegener G."/>
            <person name="Boetius A."/>
            <person name="Orphan V."/>
        </authorList>
    </citation>
    <scope>NUCLEOTIDE SEQUENCE</scope>
</reference>